<feature type="domain" description="HTH gntR-type" evidence="6">
    <location>
        <begin position="21"/>
        <end position="89"/>
    </location>
</feature>
<comment type="similarity">
    <text evidence="1">In the C-terminal section; belongs to the class-I pyridoxal-phosphate-dependent aminotransferase family.</text>
</comment>
<evidence type="ECO:0000256" key="4">
    <source>
        <dbReference type="ARBA" id="ARBA00023125"/>
    </source>
</evidence>
<reference evidence="8" key="1">
    <citation type="submission" date="2017-05" db="EMBL/GenBank/DDBJ databases">
        <authorList>
            <person name="Rodrigo-Torres L."/>
            <person name="Arahal R. D."/>
            <person name="Lucena T."/>
        </authorList>
    </citation>
    <scope>NUCLEOTIDE SEQUENCE [LARGE SCALE GENOMIC DNA]</scope>
    <source>
        <strain evidence="8">CECT 8649</strain>
    </source>
</reference>
<evidence type="ECO:0000259" key="6">
    <source>
        <dbReference type="PROSITE" id="PS50949"/>
    </source>
</evidence>
<dbReference type="InterPro" id="IPR000524">
    <property type="entry name" value="Tscrpt_reg_HTH_GntR"/>
</dbReference>
<sequence>MTQAIPQTAPHWTPSLTGSGAPLYIEIAEAIQADMHSGALRPGDRLPPQRALALALGLDFSTISRAYAEATRRGYTESFVGRGTFVASQPAAPIQPPLRQIEDDPRMNMPPEPIDPDLLARMQAGYTALAPQLPALLRYQSTTGLAPDRDIAATWLAQNALPADPTRLAIAPGSHAAIHAILSLLADPGLTLLCEDLTYPGIRAIAAQLGLTLVGLPSDDQGILPDALSEHITKHRPVALYLNPTLQNPTTRTMPAARRKAIAATLQLHDLPLLEDDAYAFTATDTPAPISSLIPGLSWHIIGLSKLLGAGLRLAYVTPPSRAHLPELAAALRAQHVMASPLTLALAHRWISDGTATALQSFLRCEAAARQSLAAQCLPDIDITADPNAYNLWLTLPKGISRAEILSRLPQLQMGLMPSDAFNTRDPAPEALRVCLGGPITRADLQTDLLALHDAIIRRDWLG</sequence>
<dbReference type="PROSITE" id="PS50949">
    <property type="entry name" value="HTH_GNTR"/>
    <property type="match status" value="1"/>
</dbReference>
<dbReference type="CDD" id="cd07377">
    <property type="entry name" value="WHTH_GntR"/>
    <property type="match status" value="1"/>
</dbReference>
<protein>
    <submittedName>
        <fullName evidence="7">2-aminoadipate transaminase</fullName>
        <ecNumber evidence="7">2.6.1.39</ecNumber>
    </submittedName>
</protein>
<dbReference type="InterPro" id="IPR004839">
    <property type="entry name" value="Aminotransferase_I/II_large"/>
</dbReference>
<keyword evidence="7" id="KW-0032">Aminotransferase</keyword>
<dbReference type="PANTHER" id="PTHR46577">
    <property type="entry name" value="HTH-TYPE TRANSCRIPTIONAL REGULATORY PROTEIN GABR"/>
    <property type="match status" value="1"/>
</dbReference>
<evidence type="ECO:0000256" key="3">
    <source>
        <dbReference type="ARBA" id="ARBA00023015"/>
    </source>
</evidence>
<keyword evidence="4" id="KW-0238">DNA-binding</keyword>
<proteinExistence type="inferred from homology"/>
<dbReference type="Gene3D" id="3.90.1150.10">
    <property type="entry name" value="Aspartate Aminotransferase, domain 1"/>
    <property type="match status" value="1"/>
</dbReference>
<dbReference type="GO" id="GO:0030170">
    <property type="term" value="F:pyridoxal phosphate binding"/>
    <property type="evidence" value="ECO:0007669"/>
    <property type="project" value="InterPro"/>
</dbReference>
<keyword evidence="2" id="KW-0663">Pyridoxal phosphate</keyword>
<keyword evidence="8" id="KW-1185">Reference proteome</keyword>
<evidence type="ECO:0000256" key="2">
    <source>
        <dbReference type="ARBA" id="ARBA00022898"/>
    </source>
</evidence>
<dbReference type="AlphaFoldDB" id="A0A238JGY0"/>
<dbReference type="InterPro" id="IPR036388">
    <property type="entry name" value="WH-like_DNA-bd_sf"/>
</dbReference>
<keyword evidence="7" id="KW-0808">Transferase</keyword>
<dbReference type="InterPro" id="IPR015422">
    <property type="entry name" value="PyrdxlP-dep_Trfase_small"/>
</dbReference>
<evidence type="ECO:0000256" key="5">
    <source>
        <dbReference type="ARBA" id="ARBA00023163"/>
    </source>
</evidence>
<dbReference type="SMART" id="SM00345">
    <property type="entry name" value="HTH_GNTR"/>
    <property type="match status" value="1"/>
</dbReference>
<keyword evidence="5" id="KW-0804">Transcription</keyword>
<dbReference type="OrthoDB" id="9794015at2"/>
<dbReference type="Pfam" id="PF00392">
    <property type="entry name" value="GntR"/>
    <property type="match status" value="1"/>
</dbReference>
<dbReference type="GO" id="GO:0003700">
    <property type="term" value="F:DNA-binding transcription factor activity"/>
    <property type="evidence" value="ECO:0007669"/>
    <property type="project" value="InterPro"/>
</dbReference>
<dbReference type="SUPFAM" id="SSF46785">
    <property type="entry name" value="Winged helix' DNA-binding domain"/>
    <property type="match status" value="1"/>
</dbReference>
<dbReference type="InterPro" id="IPR051446">
    <property type="entry name" value="HTH_trans_reg/aminotransferase"/>
</dbReference>
<evidence type="ECO:0000313" key="8">
    <source>
        <dbReference type="Proteomes" id="UP000225972"/>
    </source>
</evidence>
<dbReference type="GO" id="GO:0047536">
    <property type="term" value="F:2-aminoadipate transaminase activity"/>
    <property type="evidence" value="ECO:0007669"/>
    <property type="project" value="UniProtKB-EC"/>
</dbReference>
<dbReference type="EC" id="2.6.1.39" evidence="7"/>
<evidence type="ECO:0000313" key="7">
    <source>
        <dbReference type="EMBL" id="SMX29464.1"/>
    </source>
</evidence>
<dbReference type="Proteomes" id="UP000225972">
    <property type="component" value="Unassembled WGS sequence"/>
</dbReference>
<dbReference type="EMBL" id="FXXP01000002">
    <property type="protein sequence ID" value="SMX29464.1"/>
    <property type="molecule type" value="Genomic_DNA"/>
</dbReference>
<dbReference type="InterPro" id="IPR036390">
    <property type="entry name" value="WH_DNA-bd_sf"/>
</dbReference>
<gene>
    <name evidence="7" type="primary">lysN</name>
    <name evidence="7" type="ORF">TRP8649_03598</name>
</gene>
<dbReference type="InterPro" id="IPR015421">
    <property type="entry name" value="PyrdxlP-dep_Trfase_major"/>
</dbReference>
<dbReference type="InterPro" id="IPR015424">
    <property type="entry name" value="PyrdxlP-dep_Trfase"/>
</dbReference>
<keyword evidence="3" id="KW-0805">Transcription regulation</keyword>
<dbReference type="Gene3D" id="1.10.10.10">
    <property type="entry name" value="Winged helix-like DNA-binding domain superfamily/Winged helix DNA-binding domain"/>
    <property type="match status" value="1"/>
</dbReference>
<accession>A0A238JGY0</accession>
<name>A0A238JGY0_9RHOB</name>
<evidence type="ECO:0000256" key="1">
    <source>
        <dbReference type="ARBA" id="ARBA00005384"/>
    </source>
</evidence>
<dbReference type="Pfam" id="PF00155">
    <property type="entry name" value="Aminotran_1_2"/>
    <property type="match status" value="1"/>
</dbReference>
<dbReference type="SUPFAM" id="SSF53383">
    <property type="entry name" value="PLP-dependent transferases"/>
    <property type="match status" value="1"/>
</dbReference>
<dbReference type="GO" id="GO:0003677">
    <property type="term" value="F:DNA binding"/>
    <property type="evidence" value="ECO:0007669"/>
    <property type="project" value="UniProtKB-KW"/>
</dbReference>
<dbReference type="Gene3D" id="3.40.640.10">
    <property type="entry name" value="Type I PLP-dependent aspartate aminotransferase-like (Major domain)"/>
    <property type="match status" value="1"/>
</dbReference>
<dbReference type="RefSeq" id="WP_099247497.1">
    <property type="nucleotide sequence ID" value="NZ_FXXP01000002.1"/>
</dbReference>
<dbReference type="PANTHER" id="PTHR46577:SF1">
    <property type="entry name" value="HTH-TYPE TRANSCRIPTIONAL REGULATORY PROTEIN GABR"/>
    <property type="match status" value="1"/>
</dbReference>
<dbReference type="CDD" id="cd00609">
    <property type="entry name" value="AAT_like"/>
    <property type="match status" value="1"/>
</dbReference>
<organism evidence="7 8">
    <name type="scientific">Pelagimonas phthalicica</name>
    <dbReference type="NCBI Taxonomy" id="1037362"/>
    <lineage>
        <taxon>Bacteria</taxon>
        <taxon>Pseudomonadati</taxon>
        <taxon>Pseudomonadota</taxon>
        <taxon>Alphaproteobacteria</taxon>
        <taxon>Rhodobacterales</taxon>
        <taxon>Roseobacteraceae</taxon>
        <taxon>Pelagimonas</taxon>
    </lineage>
</organism>